<dbReference type="InterPro" id="IPR015943">
    <property type="entry name" value="WD40/YVTN_repeat-like_dom_sf"/>
</dbReference>
<evidence type="ECO:0000256" key="1">
    <source>
        <dbReference type="ARBA" id="ARBA00022679"/>
    </source>
</evidence>
<feature type="transmembrane region" description="Helical" evidence="4">
    <location>
        <begin position="772"/>
        <end position="790"/>
    </location>
</feature>
<dbReference type="InterPro" id="IPR036890">
    <property type="entry name" value="HATPase_C_sf"/>
</dbReference>
<dbReference type="GO" id="GO:0000155">
    <property type="term" value="F:phosphorelay sensor kinase activity"/>
    <property type="evidence" value="ECO:0007669"/>
    <property type="project" value="InterPro"/>
</dbReference>
<dbReference type="InterPro" id="IPR011123">
    <property type="entry name" value="Y_Y_Y"/>
</dbReference>
<organism evidence="7">
    <name type="scientific">Granulicella tundricola (strain ATCC BAA-1859 / DSM 23138 / MP5ACTX9)</name>
    <dbReference type="NCBI Taxonomy" id="1198114"/>
    <lineage>
        <taxon>Bacteria</taxon>
        <taxon>Pseudomonadati</taxon>
        <taxon>Acidobacteriota</taxon>
        <taxon>Terriglobia</taxon>
        <taxon>Terriglobales</taxon>
        <taxon>Acidobacteriaceae</taxon>
        <taxon>Granulicella</taxon>
    </lineage>
</organism>
<dbReference type="GO" id="GO:0016020">
    <property type="term" value="C:membrane"/>
    <property type="evidence" value="ECO:0007669"/>
    <property type="project" value="InterPro"/>
</dbReference>
<keyword evidence="4" id="KW-0812">Transmembrane</keyword>
<keyword evidence="4" id="KW-0472">Membrane</keyword>
<keyword evidence="4" id="KW-1133">Transmembrane helix</keyword>
<gene>
    <name evidence="6" type="ordered locus">AciX9_3814</name>
</gene>
<dbReference type="InterPro" id="IPR011712">
    <property type="entry name" value="Sig_transdc_His_kin_sub3_dim/P"/>
</dbReference>
<dbReference type="GO" id="GO:0046983">
    <property type="term" value="F:protein dimerization activity"/>
    <property type="evidence" value="ECO:0007669"/>
    <property type="project" value="InterPro"/>
</dbReference>
<dbReference type="Pfam" id="PF07730">
    <property type="entry name" value="HisKA_3"/>
    <property type="match status" value="1"/>
</dbReference>
<dbReference type="Gene3D" id="1.20.5.1930">
    <property type="match status" value="1"/>
</dbReference>
<dbReference type="SMART" id="SM00387">
    <property type="entry name" value="HATPase_c"/>
    <property type="match status" value="1"/>
</dbReference>
<dbReference type="CDD" id="cd16917">
    <property type="entry name" value="HATPase_UhpB-NarQ-NarX-like"/>
    <property type="match status" value="1"/>
</dbReference>
<evidence type="ECO:0000256" key="4">
    <source>
        <dbReference type="SAM" id="Phobius"/>
    </source>
</evidence>
<evidence type="ECO:0000256" key="3">
    <source>
        <dbReference type="ARBA" id="ARBA00023012"/>
    </source>
</evidence>
<dbReference type="Gene3D" id="3.30.565.10">
    <property type="entry name" value="Histidine kinase-like ATPase, C-terminal domain"/>
    <property type="match status" value="1"/>
</dbReference>
<dbReference type="InterPro" id="IPR013783">
    <property type="entry name" value="Ig-like_fold"/>
</dbReference>
<reference evidence="7" key="1">
    <citation type="submission" date="2011-01" db="EMBL/GenBank/DDBJ databases">
        <title>Complete sequence of plasmid2 of Acidobacterium sp. MP5ACTX9.</title>
        <authorList>
            <consortium name="US DOE Joint Genome Institute"/>
            <person name="Lucas S."/>
            <person name="Copeland A."/>
            <person name="Lapidus A."/>
            <person name="Cheng J.-F."/>
            <person name="Goodwin L."/>
            <person name="Pitluck S."/>
            <person name="Teshima H."/>
            <person name="Detter J.C."/>
            <person name="Han C."/>
            <person name="Tapia R."/>
            <person name="Land M."/>
            <person name="Hauser L."/>
            <person name="Kyrpides N."/>
            <person name="Ivanova N."/>
            <person name="Ovchinnikova G."/>
            <person name="Pagani I."/>
            <person name="Rawat S.R."/>
            <person name="Mannisto M."/>
            <person name="Haggblom M.M."/>
            <person name="Woyke T."/>
        </authorList>
    </citation>
    <scope>NUCLEOTIDE SEQUENCE [LARGE SCALE GENOMIC DNA]</scope>
    <source>
        <strain evidence="7">MP5ACTX9</strain>
        <plasmid evidence="7">Plasmid pACIX902</plasmid>
    </source>
</reference>
<geneLocation type="plasmid" evidence="6 7">
    <name>pACIX902</name>
</geneLocation>
<evidence type="ECO:0000313" key="7">
    <source>
        <dbReference type="Proteomes" id="UP000000343"/>
    </source>
</evidence>
<dbReference type="PANTHER" id="PTHR24421:SF62">
    <property type="entry name" value="SENSORY TRANSDUCTION HISTIDINE KINASE"/>
    <property type="match status" value="1"/>
</dbReference>
<dbReference type="KEGG" id="acm:AciX9_3814"/>
<keyword evidence="1" id="KW-0808">Transferase</keyword>
<evidence type="ECO:0000259" key="5">
    <source>
        <dbReference type="SMART" id="SM00387"/>
    </source>
</evidence>
<dbReference type="HOGENOM" id="CLU_000445_28_2_0"/>
<dbReference type="EMBL" id="CP002482">
    <property type="protein sequence ID" value="ADW71100.1"/>
    <property type="molecule type" value="Genomic_DNA"/>
</dbReference>
<dbReference type="Pfam" id="PF07495">
    <property type="entry name" value="Y_Y_Y"/>
    <property type="match status" value="1"/>
</dbReference>
<dbReference type="SUPFAM" id="SSF63829">
    <property type="entry name" value="Calcium-dependent phosphotriesterase"/>
    <property type="match status" value="3"/>
</dbReference>
<name>E8X6Z1_GRATM</name>
<evidence type="ECO:0000256" key="2">
    <source>
        <dbReference type="ARBA" id="ARBA00022777"/>
    </source>
</evidence>
<dbReference type="Pfam" id="PF02518">
    <property type="entry name" value="HATPase_c"/>
    <property type="match status" value="1"/>
</dbReference>
<dbReference type="InterPro" id="IPR011110">
    <property type="entry name" value="Reg_prop"/>
</dbReference>
<dbReference type="InterPro" id="IPR050482">
    <property type="entry name" value="Sensor_HK_TwoCompSys"/>
</dbReference>
<dbReference type="Gene3D" id="2.60.40.10">
    <property type="entry name" value="Immunoglobulins"/>
    <property type="match status" value="1"/>
</dbReference>
<dbReference type="RefSeq" id="WP_013582122.1">
    <property type="nucleotide sequence ID" value="NC_015065.1"/>
</dbReference>
<evidence type="ECO:0000313" key="6">
    <source>
        <dbReference type="EMBL" id="ADW71100.1"/>
    </source>
</evidence>
<dbReference type="Pfam" id="PF07494">
    <property type="entry name" value="Reg_prop"/>
    <property type="match status" value="3"/>
</dbReference>
<dbReference type="AlphaFoldDB" id="E8X6Z1"/>
<sequence length="1033" mass="112527">MTEHVHSVRHLRLARPVSFALGVLASLLCLVAGLNAMPVSDLKLSEYQKQDWQVEDGLSDNYVRMVAQRPDGTLLLASSSGIDSFDGLHFHNLPIEGTGVLQNEAVNAILVNGNDDLWIGTDGRGILHHTPAGTINISERAGLFNERVRAFYRDGSQAVWIATQNGVERFANGHLEIVPNTGMISGDITTPFAEDNHGGIFFVTSSGLFHWSKGVTQRITLPLPSSDAPVAVYRDPQKRIWVGTMKHLLQLSAAHPASHGAPYDWLTLATIPSPATVLLGDAPGHLWIGTRHAGLWQFGTNGLSSWTTRDGLPDDTIRTLYVDDEQNLWIGMRTGGLSRWRKAPLAPFGAPEGFHANYSANVLADSHGDLWLGTWGAGIFRQHNGKLLPTNPPGMPLTSPIRVLAEDRDGHLWVGTWVDGLYHYNGKTFQHYLLGTESPANAISAILPARDGALWVGTYTGLFYFRSGQPHPQLRSQLLESQLITCLLEDRDGSILVGTSTGLYRIRDGKASAISGLPIPHILSLTSDSQGYVWASTRGGGLFAVRGETVMPVPAKAGLPDFSINTVVEDLDGHLWLGTARGIIRVAVADLHAAVDGTQIQLPLVLLGKNDGMRSSECGGPSTPGAARLPDGTLWFVTTKGFVHTTDVAEKLGASSPVASITGWTLSNDPTDAAAVVPNDPTATLDLEPGQPDIHFFFAAKLLANPNHIQFRYRLKGYDTDWTITKAQTARYYRLPPGHYSFEVQARIAGEEWSSSVATIAVKAHPYFYQTWYFYLALTVASLAFAVHLFRRRVQAMKGRIGIVLEERNRIARECHDTLMAGFAAISWQLEATAKLFRDSGAEATPTAASCELARSMVSHCQAEARRIIWDLRDTDEVTNLLSEAISRTLSANQIRETVETSFELEGDEVPLAPGCVHHLVCIGQEAISNAIHHAAPTHIAVRLLYERDSLSLSIRDNGRGFLNHGPITSTGAASSRTGHFGIPVMEERARKLGGNFKLQSSAGNGTEITVKVGFHALQVTNQEQHLIRWIGI</sequence>
<feature type="domain" description="Histidine kinase/HSP90-like ATPase" evidence="5">
    <location>
        <begin position="915"/>
        <end position="1017"/>
    </location>
</feature>
<dbReference type="Gene3D" id="2.130.10.10">
    <property type="entry name" value="YVTN repeat-like/Quinoprotein amine dehydrogenase"/>
    <property type="match status" value="4"/>
</dbReference>
<keyword evidence="7" id="KW-1185">Reference proteome</keyword>
<keyword evidence="2 6" id="KW-0418">Kinase</keyword>
<dbReference type="Proteomes" id="UP000000343">
    <property type="component" value="Plasmid pACIX902"/>
</dbReference>
<dbReference type="SUPFAM" id="SSF55874">
    <property type="entry name" value="ATPase domain of HSP90 chaperone/DNA topoisomerase II/histidine kinase"/>
    <property type="match status" value="1"/>
</dbReference>
<keyword evidence="6" id="KW-0614">Plasmid</keyword>
<proteinExistence type="predicted"/>
<dbReference type="InterPro" id="IPR003594">
    <property type="entry name" value="HATPase_dom"/>
</dbReference>
<accession>E8X6Z1</accession>
<dbReference type="PANTHER" id="PTHR24421">
    <property type="entry name" value="NITRATE/NITRITE SENSOR PROTEIN NARX-RELATED"/>
    <property type="match status" value="1"/>
</dbReference>
<protein>
    <submittedName>
        <fullName evidence="6">Integral membrane sensor signal transduction histidine kinase</fullName>
    </submittedName>
</protein>
<keyword evidence="3" id="KW-0902">Two-component regulatory system</keyword>